<sequence>MRTNSDDDEEEPSLRHYARRNDSPKINEDIDGGGAEASEEIDGNEEASEIRDCHWCSTSDDVNNGVQLQQISDDLSVAGVRLLNSYDTCIQIIRNSLKLNTVVHIIRSREKLNTFGV</sequence>
<proteinExistence type="predicted"/>
<evidence type="ECO:0000256" key="1">
    <source>
        <dbReference type="SAM" id="MobiDB-lite"/>
    </source>
</evidence>
<organism evidence="2 3">
    <name type="scientific">Mikania micrantha</name>
    <name type="common">bitter vine</name>
    <dbReference type="NCBI Taxonomy" id="192012"/>
    <lineage>
        <taxon>Eukaryota</taxon>
        <taxon>Viridiplantae</taxon>
        <taxon>Streptophyta</taxon>
        <taxon>Embryophyta</taxon>
        <taxon>Tracheophyta</taxon>
        <taxon>Spermatophyta</taxon>
        <taxon>Magnoliopsida</taxon>
        <taxon>eudicotyledons</taxon>
        <taxon>Gunneridae</taxon>
        <taxon>Pentapetalae</taxon>
        <taxon>asterids</taxon>
        <taxon>campanulids</taxon>
        <taxon>Asterales</taxon>
        <taxon>Asteraceae</taxon>
        <taxon>Asteroideae</taxon>
        <taxon>Heliantheae alliance</taxon>
        <taxon>Eupatorieae</taxon>
        <taxon>Mikania</taxon>
    </lineage>
</organism>
<feature type="compositionally biased region" description="Acidic residues" evidence="1">
    <location>
        <begin position="1"/>
        <end position="11"/>
    </location>
</feature>
<dbReference type="AlphaFoldDB" id="A0A5N6NRC8"/>
<gene>
    <name evidence="2" type="ORF">E3N88_19473</name>
</gene>
<feature type="compositionally biased region" description="Basic and acidic residues" evidence="1">
    <location>
        <begin position="19"/>
        <end position="28"/>
    </location>
</feature>
<evidence type="ECO:0000313" key="2">
    <source>
        <dbReference type="EMBL" id="KAD4982802.1"/>
    </source>
</evidence>
<dbReference type="EMBL" id="SZYD01000010">
    <property type="protein sequence ID" value="KAD4982802.1"/>
    <property type="molecule type" value="Genomic_DNA"/>
</dbReference>
<evidence type="ECO:0000313" key="3">
    <source>
        <dbReference type="Proteomes" id="UP000326396"/>
    </source>
</evidence>
<comment type="caution">
    <text evidence="2">The sequence shown here is derived from an EMBL/GenBank/DDBJ whole genome shotgun (WGS) entry which is preliminary data.</text>
</comment>
<dbReference type="Proteomes" id="UP000326396">
    <property type="component" value="Linkage Group LG18"/>
</dbReference>
<reference evidence="2 3" key="1">
    <citation type="submission" date="2019-05" db="EMBL/GenBank/DDBJ databases">
        <title>Mikania micrantha, genome provides insights into the molecular mechanism of rapid growth.</title>
        <authorList>
            <person name="Liu B."/>
        </authorList>
    </citation>
    <scope>NUCLEOTIDE SEQUENCE [LARGE SCALE GENOMIC DNA]</scope>
    <source>
        <strain evidence="2">NLD-2019</strain>
        <tissue evidence="2">Leaf</tissue>
    </source>
</reference>
<protein>
    <submittedName>
        <fullName evidence="2">Uncharacterized protein</fullName>
    </submittedName>
</protein>
<name>A0A5N6NRC8_9ASTR</name>
<keyword evidence="3" id="KW-1185">Reference proteome</keyword>
<feature type="region of interest" description="Disordered" evidence="1">
    <location>
        <begin position="1"/>
        <end position="46"/>
    </location>
</feature>
<accession>A0A5N6NRC8</accession>
<feature type="compositionally biased region" description="Acidic residues" evidence="1">
    <location>
        <begin position="37"/>
        <end position="46"/>
    </location>
</feature>